<keyword evidence="3" id="KW-1185">Reference proteome</keyword>
<keyword evidence="1" id="KW-1133">Transmembrane helix</keyword>
<evidence type="ECO:0000313" key="2">
    <source>
        <dbReference type="EMBL" id="CAI2371336.1"/>
    </source>
</evidence>
<keyword evidence="1" id="KW-0812">Transmembrane</keyword>
<sequence length="137" mass="16002">MVNSLFCSSLCWLPPFSSIISLIILFQFFSCQRHFFFINNISFLHYLITISLILYPRRYKSKNSSSGCHTGSYHSSFASFSCIPHCLREIRNFPCIFEQKISCRASHDYSILASPLEHNFSFSCRIWVDLVIYEKVC</sequence>
<protein>
    <submittedName>
        <fullName evidence="2">Uncharacterized protein</fullName>
    </submittedName>
</protein>
<keyword evidence="1" id="KW-0472">Membrane</keyword>
<comment type="caution">
    <text evidence="2">The sequence shown here is derived from an EMBL/GenBank/DDBJ whole genome shotgun (WGS) entry which is preliminary data.</text>
</comment>
<reference evidence="2" key="1">
    <citation type="submission" date="2023-07" db="EMBL/GenBank/DDBJ databases">
        <authorList>
            <consortium name="AG Swart"/>
            <person name="Singh M."/>
            <person name="Singh A."/>
            <person name="Seah K."/>
            <person name="Emmerich C."/>
        </authorList>
    </citation>
    <scope>NUCLEOTIDE SEQUENCE</scope>
    <source>
        <strain evidence="2">DP1</strain>
    </source>
</reference>
<name>A0AAD1XGK7_EUPCR</name>
<proteinExistence type="predicted"/>
<dbReference type="EMBL" id="CAMPGE010012567">
    <property type="protein sequence ID" value="CAI2371336.1"/>
    <property type="molecule type" value="Genomic_DNA"/>
</dbReference>
<organism evidence="2 3">
    <name type="scientific">Euplotes crassus</name>
    <dbReference type="NCBI Taxonomy" id="5936"/>
    <lineage>
        <taxon>Eukaryota</taxon>
        <taxon>Sar</taxon>
        <taxon>Alveolata</taxon>
        <taxon>Ciliophora</taxon>
        <taxon>Intramacronucleata</taxon>
        <taxon>Spirotrichea</taxon>
        <taxon>Hypotrichia</taxon>
        <taxon>Euplotida</taxon>
        <taxon>Euplotidae</taxon>
        <taxon>Moneuplotes</taxon>
    </lineage>
</organism>
<gene>
    <name evidence="2" type="ORF">ECRASSUSDP1_LOCUS12656</name>
</gene>
<dbReference type="AlphaFoldDB" id="A0AAD1XGK7"/>
<evidence type="ECO:0000313" key="3">
    <source>
        <dbReference type="Proteomes" id="UP001295684"/>
    </source>
</evidence>
<feature type="transmembrane region" description="Helical" evidence="1">
    <location>
        <begin position="12"/>
        <end position="29"/>
    </location>
</feature>
<evidence type="ECO:0000256" key="1">
    <source>
        <dbReference type="SAM" id="Phobius"/>
    </source>
</evidence>
<accession>A0AAD1XGK7</accession>
<feature type="transmembrane region" description="Helical" evidence="1">
    <location>
        <begin position="35"/>
        <end position="55"/>
    </location>
</feature>
<dbReference type="Proteomes" id="UP001295684">
    <property type="component" value="Unassembled WGS sequence"/>
</dbReference>